<name>A0A8C0ZP12_CASCN</name>
<evidence type="ECO:0000256" key="4">
    <source>
        <dbReference type="ARBA" id="ARBA00022729"/>
    </source>
</evidence>
<dbReference type="GO" id="GO:0005576">
    <property type="term" value="C:extracellular region"/>
    <property type="evidence" value="ECO:0007669"/>
    <property type="project" value="UniProtKB-SubCell"/>
</dbReference>
<dbReference type="RefSeq" id="XP_020026244.1">
    <property type="nucleotide sequence ID" value="XM_020170655.1"/>
</dbReference>
<sequence>MKIFHYLIHFLYYVTFILPATCNFVYADRCTKRKGVCRRNCFNDEKSTDICFSPFKICCTEWIDPYDTR</sequence>
<accession>A0A8C0ZP12</accession>
<keyword evidence="7" id="KW-0812">Transmembrane</keyword>
<keyword evidence="7" id="KW-1133">Transmembrane helix</keyword>
<dbReference type="CTD" id="245928"/>
<evidence type="ECO:0000313" key="10">
    <source>
        <dbReference type="Proteomes" id="UP001732720"/>
    </source>
</evidence>
<keyword evidence="5" id="KW-1015">Disulfide bond</keyword>
<evidence type="ECO:0000256" key="3">
    <source>
        <dbReference type="ARBA" id="ARBA00022525"/>
    </source>
</evidence>
<evidence type="ECO:0000313" key="11">
    <source>
        <dbReference type="RefSeq" id="XP_020026244.1"/>
    </source>
</evidence>
<dbReference type="AlphaFoldDB" id="A0A8C0ZP12"/>
<organism evidence="9">
    <name type="scientific">Castor canadensis</name>
    <name type="common">American beaver</name>
    <dbReference type="NCBI Taxonomy" id="51338"/>
    <lineage>
        <taxon>Eukaryota</taxon>
        <taxon>Metazoa</taxon>
        <taxon>Chordata</taxon>
        <taxon>Craniata</taxon>
        <taxon>Vertebrata</taxon>
        <taxon>Euteleostomi</taxon>
        <taxon>Mammalia</taxon>
        <taxon>Eutheria</taxon>
        <taxon>Euarchontoglires</taxon>
        <taxon>Glires</taxon>
        <taxon>Rodentia</taxon>
        <taxon>Castorimorpha</taxon>
        <taxon>Castoridae</taxon>
        <taxon>Castor</taxon>
    </lineage>
</organism>
<comment type="similarity">
    <text evidence="2 6">Belongs to the beta-defensin family.</text>
</comment>
<dbReference type="OrthoDB" id="9835764at2759"/>
<evidence type="ECO:0000256" key="7">
    <source>
        <dbReference type="SAM" id="Phobius"/>
    </source>
</evidence>
<keyword evidence="10" id="KW-1185">Reference proteome</keyword>
<proteinExistence type="inferred from homology"/>
<evidence type="ECO:0000256" key="2">
    <source>
        <dbReference type="ARBA" id="ARBA00007371"/>
    </source>
</evidence>
<keyword evidence="6" id="KW-0929">Antimicrobial</keyword>
<feature type="domain" description="Beta-defensin" evidence="8">
    <location>
        <begin position="29"/>
        <end position="59"/>
    </location>
</feature>
<feature type="transmembrane region" description="Helical" evidence="7">
    <location>
        <begin position="6"/>
        <end position="26"/>
    </location>
</feature>
<keyword evidence="6" id="KW-0044">Antibiotic</keyword>
<evidence type="ECO:0000313" key="9">
    <source>
        <dbReference type="Ensembl" id="ENSCCNP00000006901.1"/>
    </source>
</evidence>
<gene>
    <name evidence="9 11" type="primary">Defb114</name>
</gene>
<evidence type="ECO:0000256" key="5">
    <source>
        <dbReference type="ARBA" id="ARBA00023157"/>
    </source>
</evidence>
<dbReference type="Proteomes" id="UP001732720">
    <property type="component" value="Chromosome 8"/>
</dbReference>
<evidence type="ECO:0000256" key="6">
    <source>
        <dbReference type="RuleBase" id="RU231113"/>
    </source>
</evidence>
<keyword evidence="7" id="KW-0472">Membrane</keyword>
<reference evidence="9" key="1">
    <citation type="submission" date="2023-09" db="UniProtKB">
        <authorList>
            <consortium name="Ensembl"/>
        </authorList>
    </citation>
    <scope>IDENTIFICATION</scope>
</reference>
<evidence type="ECO:0000259" key="8">
    <source>
        <dbReference type="Pfam" id="PF13841"/>
    </source>
</evidence>
<dbReference type="Ensembl" id="ENSCCNT00000009154.1">
    <property type="protein sequence ID" value="ENSCCNP00000006901.1"/>
    <property type="gene ID" value="ENSCCNG00000007389.1"/>
</dbReference>
<comment type="function">
    <text evidence="6">Has antibacterial activity.</text>
</comment>
<dbReference type="GO" id="GO:0045087">
    <property type="term" value="P:innate immune response"/>
    <property type="evidence" value="ECO:0007669"/>
    <property type="project" value="InterPro"/>
</dbReference>
<dbReference type="Pfam" id="PF13841">
    <property type="entry name" value="Defensin_beta_2"/>
    <property type="match status" value="1"/>
</dbReference>
<dbReference type="GeneID" id="109690982"/>
<reference evidence="11" key="2">
    <citation type="submission" date="2025-04" db="UniProtKB">
        <authorList>
            <consortium name="RefSeq"/>
        </authorList>
    </citation>
    <scope>IDENTIFICATION</scope>
    <source>
        <tissue evidence="11">Leukocyte</tissue>
    </source>
</reference>
<dbReference type="GO" id="GO:0042742">
    <property type="term" value="P:defense response to bacterium"/>
    <property type="evidence" value="ECO:0007669"/>
    <property type="project" value="UniProtKB-UniRule"/>
</dbReference>
<keyword evidence="4" id="KW-0732">Signal</keyword>
<keyword evidence="3 6" id="KW-0964">Secreted</keyword>
<comment type="subcellular location">
    <subcellularLocation>
        <location evidence="1 6">Secreted</location>
    </subcellularLocation>
</comment>
<protein>
    <recommendedName>
        <fullName evidence="6">Beta-defensin</fullName>
    </recommendedName>
</protein>
<dbReference type="KEGG" id="ccan:109690982"/>
<evidence type="ECO:0000256" key="1">
    <source>
        <dbReference type="ARBA" id="ARBA00004613"/>
    </source>
</evidence>
<keyword evidence="6" id="KW-0211">Defensin</keyword>
<dbReference type="InterPro" id="IPR025933">
    <property type="entry name" value="Beta_defensin_dom"/>
</dbReference>